<evidence type="ECO:0000256" key="1">
    <source>
        <dbReference type="SAM" id="MobiDB-lite"/>
    </source>
</evidence>
<evidence type="ECO:0000313" key="3">
    <source>
        <dbReference type="EMBL" id="GEL98172.1"/>
    </source>
</evidence>
<dbReference type="AlphaFoldDB" id="A0A511JJH7"/>
<name>A0A511JJH7_9CELL</name>
<proteinExistence type="predicted"/>
<dbReference type="OrthoDB" id="3742379at2"/>
<comment type="caution">
    <text evidence="3">The sequence shown here is derived from an EMBL/GenBank/DDBJ whole genome shotgun (WGS) entry which is preliminary data.</text>
</comment>
<keyword evidence="2" id="KW-0732">Signal</keyword>
<feature type="chain" id="PRO_5039607400" evidence="2">
    <location>
        <begin position="22"/>
        <end position="299"/>
    </location>
</feature>
<feature type="signal peptide" evidence="2">
    <location>
        <begin position="1"/>
        <end position="21"/>
    </location>
</feature>
<feature type="compositionally biased region" description="Low complexity" evidence="1">
    <location>
        <begin position="39"/>
        <end position="49"/>
    </location>
</feature>
<feature type="region of interest" description="Disordered" evidence="1">
    <location>
        <begin position="36"/>
        <end position="61"/>
    </location>
</feature>
<sequence length="299" mass="31235">MLTELGAAGLLVLAAGLAAVAPPTCSVTGLGGECQVEATDPGSPGDQGTPPGGGGTSTGPRVCRGWSGEEIECVNGLGTWSDSRSCYMQPADPQPPFEDPVWEGRTDGVVYRCMIPQPGSSAMWTTYQWLPEALPGPSPRELAQAAVEQMEFRAGLLGMNPDADALSVVGLQTWLWIADPDEHTVGPMTRTATAGAVSVTATARLDEVVWDMGDDGAPVSCDGPGTPYDPSYGGGDSPTCGYTYDRSSAREPDEAYTVTATSRWVVEWAGGGQSGTIPMEFSRSAEVRVGEVQALVTRR</sequence>
<keyword evidence="4" id="KW-1185">Reference proteome</keyword>
<dbReference type="EMBL" id="BJWH01000007">
    <property type="protein sequence ID" value="GEL98172.1"/>
    <property type="molecule type" value="Genomic_DNA"/>
</dbReference>
<dbReference type="Proteomes" id="UP000321049">
    <property type="component" value="Unassembled WGS sequence"/>
</dbReference>
<reference evidence="3 4" key="1">
    <citation type="submission" date="2019-07" db="EMBL/GenBank/DDBJ databases">
        <title>Whole genome shotgun sequence of Cellulomonas terrae NBRC 100819.</title>
        <authorList>
            <person name="Hosoyama A."/>
            <person name="Uohara A."/>
            <person name="Ohji S."/>
            <person name="Ichikawa N."/>
        </authorList>
    </citation>
    <scope>NUCLEOTIDE SEQUENCE [LARGE SCALE GENOMIC DNA]</scope>
    <source>
        <strain evidence="3 4">NBRC 100819</strain>
    </source>
</reference>
<evidence type="ECO:0000256" key="2">
    <source>
        <dbReference type="SAM" id="SignalP"/>
    </source>
</evidence>
<dbReference type="RefSeq" id="WP_146845710.1">
    <property type="nucleotide sequence ID" value="NZ_BJWH01000007.1"/>
</dbReference>
<protein>
    <submittedName>
        <fullName evidence="3">ATP/GTP-binding protein</fullName>
    </submittedName>
</protein>
<gene>
    <name evidence="3" type="ORF">CTE05_17190</name>
</gene>
<organism evidence="3 4">
    <name type="scientific">Cellulomonas terrae</name>
    <dbReference type="NCBI Taxonomy" id="311234"/>
    <lineage>
        <taxon>Bacteria</taxon>
        <taxon>Bacillati</taxon>
        <taxon>Actinomycetota</taxon>
        <taxon>Actinomycetes</taxon>
        <taxon>Micrococcales</taxon>
        <taxon>Cellulomonadaceae</taxon>
        <taxon>Cellulomonas</taxon>
    </lineage>
</organism>
<accession>A0A511JJH7</accession>
<evidence type="ECO:0000313" key="4">
    <source>
        <dbReference type="Proteomes" id="UP000321049"/>
    </source>
</evidence>